<dbReference type="EMBL" id="LAQU01000003">
    <property type="protein sequence ID" value="KKB64732.1"/>
    <property type="molecule type" value="Genomic_DNA"/>
</dbReference>
<sequence>MSRWQDPAPYVRRLAHCPARLSNQGDDVASLRSGDVWRGMWAIFDRCQGRYLDEMGYGVTRTYDRVMSTFNMGHRNGARTGLADFKMACDIEW</sequence>
<evidence type="ECO:0000313" key="1">
    <source>
        <dbReference type="EMBL" id="KKB64732.1"/>
    </source>
</evidence>
<name>A0A0F5K5B5_9BURK</name>
<comment type="caution">
    <text evidence="1">The sequence shown here is derived from an EMBL/GenBank/DDBJ whole genome shotgun (WGS) entry which is preliminary data.</text>
</comment>
<proteinExistence type="predicted"/>
<protein>
    <submittedName>
        <fullName evidence="1">Uncharacterized protein</fullName>
    </submittedName>
</protein>
<dbReference type="AlphaFoldDB" id="A0A0F5K5B5"/>
<dbReference type="PATRIC" id="fig|28092.6.peg.1177"/>
<evidence type="ECO:0000313" key="2">
    <source>
        <dbReference type="Proteomes" id="UP000033618"/>
    </source>
</evidence>
<gene>
    <name evidence="1" type="ORF">WM40_04975</name>
</gene>
<organism evidence="1 2">
    <name type="scientific">Robbsia andropogonis</name>
    <dbReference type="NCBI Taxonomy" id="28092"/>
    <lineage>
        <taxon>Bacteria</taxon>
        <taxon>Pseudomonadati</taxon>
        <taxon>Pseudomonadota</taxon>
        <taxon>Betaproteobacteria</taxon>
        <taxon>Burkholderiales</taxon>
        <taxon>Burkholderiaceae</taxon>
        <taxon>Robbsia</taxon>
    </lineage>
</organism>
<keyword evidence="2" id="KW-1185">Reference proteome</keyword>
<accession>A0A0F5K5B5</accession>
<reference evidence="1 2" key="1">
    <citation type="submission" date="2015-03" db="EMBL/GenBank/DDBJ databases">
        <title>Draft Genome Sequence of Burkholderia andropogonis type strain ICMP2807, isolated from Sorghum bicolor.</title>
        <authorList>
            <person name="Lopes-Santos L."/>
            <person name="Castro D.B."/>
            <person name="Ottoboni L.M."/>
            <person name="Park D."/>
            <person name="Weirc B.S."/>
            <person name="Destefano S.A."/>
        </authorList>
    </citation>
    <scope>NUCLEOTIDE SEQUENCE [LARGE SCALE GENOMIC DNA]</scope>
    <source>
        <strain evidence="1 2">ICMP2807</strain>
    </source>
</reference>
<dbReference type="Proteomes" id="UP000033618">
    <property type="component" value="Unassembled WGS sequence"/>
</dbReference>